<keyword evidence="1" id="KW-0472">Membrane</keyword>
<sequence length="70" mass="7022">MSGSLEAAVLTLWLAVVVIVSLGAAAVAWGLAYRENASPSAIWGRAGMTFAAAMTLLIGVGGFVVIALTS</sequence>
<dbReference type="Proteomes" id="UP000053859">
    <property type="component" value="Unassembled WGS sequence"/>
</dbReference>
<dbReference type="PATRIC" id="fig|146537.3.peg.1920"/>
<name>A0A0K8PGQ7_STRAJ</name>
<evidence type="ECO:0000313" key="3">
    <source>
        <dbReference type="Proteomes" id="UP000053859"/>
    </source>
</evidence>
<protein>
    <submittedName>
        <fullName evidence="2">NAD(P) transhydrogenase subunit beta</fullName>
    </submittedName>
</protein>
<proteinExistence type="predicted"/>
<dbReference type="AlphaFoldDB" id="A0A0K8PGQ7"/>
<gene>
    <name evidence="2" type="ORF">SAZU_1818</name>
</gene>
<evidence type="ECO:0000313" key="2">
    <source>
        <dbReference type="EMBL" id="GAP47081.1"/>
    </source>
</evidence>
<dbReference type="EMBL" id="DF968226">
    <property type="protein sequence ID" value="GAP47081.1"/>
    <property type="molecule type" value="Genomic_DNA"/>
</dbReference>
<keyword evidence="1" id="KW-0812">Transmembrane</keyword>
<keyword evidence="3" id="KW-1185">Reference proteome</keyword>
<organism evidence="2 3">
    <name type="scientific">Streptomyces azureus</name>
    <dbReference type="NCBI Taxonomy" id="146537"/>
    <lineage>
        <taxon>Bacteria</taxon>
        <taxon>Bacillati</taxon>
        <taxon>Actinomycetota</taxon>
        <taxon>Actinomycetes</taxon>
        <taxon>Kitasatosporales</taxon>
        <taxon>Streptomycetaceae</taxon>
        <taxon>Streptomyces</taxon>
    </lineage>
</organism>
<feature type="transmembrane region" description="Helical" evidence="1">
    <location>
        <begin position="46"/>
        <end position="68"/>
    </location>
</feature>
<feature type="transmembrane region" description="Helical" evidence="1">
    <location>
        <begin position="12"/>
        <end position="34"/>
    </location>
</feature>
<reference evidence="2" key="1">
    <citation type="journal article" date="2015" name="Genome Announc.">
        <title>Draft Genome Sequence of Thiostrepton-Producing Streptomyces azureus ATCC 14921.</title>
        <authorList>
            <person name="Sakihara K."/>
            <person name="Maeda J."/>
            <person name="Tashiro K."/>
            <person name="Fujino Y."/>
            <person name="Kuhara S."/>
            <person name="Ohshima T."/>
            <person name="Ogata S."/>
            <person name="Doi K."/>
        </authorList>
    </citation>
    <scope>NUCLEOTIDE SEQUENCE [LARGE SCALE GENOMIC DNA]</scope>
    <source>
        <strain evidence="2">ATCC14921</strain>
    </source>
</reference>
<accession>A0A0K8PGQ7</accession>
<evidence type="ECO:0000256" key="1">
    <source>
        <dbReference type="SAM" id="Phobius"/>
    </source>
</evidence>
<keyword evidence="1" id="KW-1133">Transmembrane helix</keyword>